<proteinExistence type="predicted"/>
<sequence>MGSGRAIINRTKLSSGNADIIYYADYYPFGSIIQLDISLGLTMRFRRGLTI</sequence>
<reference evidence="1 2" key="1">
    <citation type="submission" date="2020-08" db="EMBL/GenBank/DDBJ databases">
        <title>Sphingobacterium sp. DN00404 isolated from aquaculture water.</title>
        <authorList>
            <person name="Zhang M."/>
        </authorList>
    </citation>
    <scope>NUCLEOTIDE SEQUENCE [LARGE SCALE GENOMIC DNA]</scope>
    <source>
        <strain evidence="1 2">DN00404</strain>
    </source>
</reference>
<keyword evidence="2" id="KW-1185">Reference proteome</keyword>
<dbReference type="RefSeq" id="WP_190993685.1">
    <property type="nucleotide sequence ID" value="NZ_JACOIK010000004.1"/>
</dbReference>
<protein>
    <submittedName>
        <fullName evidence="1">Uncharacterized protein</fullName>
    </submittedName>
</protein>
<name>A0ABR7YN99_9SPHI</name>
<dbReference type="EMBL" id="JACOIK010000004">
    <property type="protein sequence ID" value="MBD1432691.1"/>
    <property type="molecule type" value="Genomic_DNA"/>
</dbReference>
<evidence type="ECO:0000313" key="1">
    <source>
        <dbReference type="EMBL" id="MBD1432691.1"/>
    </source>
</evidence>
<gene>
    <name evidence="1" type="ORF">H8B06_07640</name>
</gene>
<accession>A0ABR7YN99</accession>
<comment type="caution">
    <text evidence="1">The sequence shown here is derived from an EMBL/GenBank/DDBJ whole genome shotgun (WGS) entry which is preliminary data.</text>
</comment>
<evidence type="ECO:0000313" key="2">
    <source>
        <dbReference type="Proteomes" id="UP000602759"/>
    </source>
</evidence>
<organism evidence="1 2">
    <name type="scientific">Sphingobacterium micropteri</name>
    <dbReference type="NCBI Taxonomy" id="2763501"/>
    <lineage>
        <taxon>Bacteria</taxon>
        <taxon>Pseudomonadati</taxon>
        <taxon>Bacteroidota</taxon>
        <taxon>Sphingobacteriia</taxon>
        <taxon>Sphingobacteriales</taxon>
        <taxon>Sphingobacteriaceae</taxon>
        <taxon>Sphingobacterium</taxon>
    </lineage>
</organism>
<dbReference type="Proteomes" id="UP000602759">
    <property type="component" value="Unassembled WGS sequence"/>
</dbReference>